<dbReference type="RefSeq" id="WP_062289885.1">
    <property type="nucleotide sequence ID" value="NZ_CP013200.1"/>
</dbReference>
<dbReference type="AlphaFoldDB" id="A0A0S2M127"/>
<sequence>MNFLAPESNAALAPLRQALRTNAEEQAADIRHGASLEAAGLLASAREQAAQILARATREGEDSARSQAALRSSRVRREAQELVLAQRSAVLAELRRQLRARVSALRDDPRYPALVAGLTEHCRTLLGPSARVSESPDGGVIAEAGTRRLDLSLPVLAELALESMPEESELWTR</sequence>
<protein>
    <recommendedName>
        <fullName evidence="6">ATP synthase subunit E</fullName>
    </recommendedName>
</protein>
<organism evidence="4 5">
    <name type="scientific">Arthrobacter alpinus</name>
    <dbReference type="NCBI Taxonomy" id="656366"/>
    <lineage>
        <taxon>Bacteria</taxon>
        <taxon>Bacillati</taxon>
        <taxon>Actinomycetota</taxon>
        <taxon>Actinomycetes</taxon>
        <taxon>Micrococcales</taxon>
        <taxon>Micrococcaceae</taxon>
        <taxon>Arthrobacter</taxon>
    </lineage>
</organism>
<dbReference type="EMBL" id="CP013200">
    <property type="protein sequence ID" value="ALO67313.1"/>
    <property type="molecule type" value="Genomic_DNA"/>
</dbReference>
<dbReference type="GO" id="GO:0033178">
    <property type="term" value="C:proton-transporting two-sector ATPase complex, catalytic domain"/>
    <property type="evidence" value="ECO:0007669"/>
    <property type="project" value="InterPro"/>
</dbReference>
<comment type="similarity">
    <text evidence="1">Belongs to the V-ATPase E subunit family.</text>
</comment>
<evidence type="ECO:0000256" key="1">
    <source>
        <dbReference type="ARBA" id="ARBA00005901"/>
    </source>
</evidence>
<evidence type="ECO:0008006" key="6">
    <source>
        <dbReference type="Google" id="ProtNLM"/>
    </source>
</evidence>
<evidence type="ECO:0000256" key="3">
    <source>
        <dbReference type="ARBA" id="ARBA00023065"/>
    </source>
</evidence>
<dbReference type="GO" id="GO:0046961">
    <property type="term" value="F:proton-transporting ATPase activity, rotational mechanism"/>
    <property type="evidence" value="ECO:0007669"/>
    <property type="project" value="InterPro"/>
</dbReference>
<reference evidence="4 5" key="2">
    <citation type="journal article" date="2016" name="J. Biotechnol.">
        <title>Complete genome sequence of Arthrobacter alpinus ERGS4:06, a yellow pigmented bacterium tolerant to cold and radiations isolated from Sikkim Himalaya.</title>
        <authorList>
            <person name="Kumar R."/>
            <person name="Singh D."/>
            <person name="Swarnkar M.K."/>
            <person name="Singh A.K."/>
            <person name="Kumar S."/>
        </authorList>
    </citation>
    <scope>NUCLEOTIDE SEQUENCE [LARGE SCALE GENOMIC DNA]</scope>
    <source>
        <strain evidence="4 5">ERGS4:06</strain>
    </source>
</reference>
<dbReference type="OrthoDB" id="4951400at2"/>
<dbReference type="Pfam" id="PF01991">
    <property type="entry name" value="vATP-synt_E"/>
    <property type="match status" value="1"/>
</dbReference>
<evidence type="ECO:0000313" key="5">
    <source>
        <dbReference type="Proteomes" id="UP000059574"/>
    </source>
</evidence>
<dbReference type="Proteomes" id="UP000059574">
    <property type="component" value="Chromosome"/>
</dbReference>
<dbReference type="InterPro" id="IPR002842">
    <property type="entry name" value="ATPase_V1_Esu"/>
</dbReference>
<evidence type="ECO:0000256" key="2">
    <source>
        <dbReference type="ARBA" id="ARBA00022448"/>
    </source>
</evidence>
<accession>A0A0S2M127</accession>
<keyword evidence="2" id="KW-0813">Transport</keyword>
<evidence type="ECO:0000313" key="4">
    <source>
        <dbReference type="EMBL" id="ALO67313.1"/>
    </source>
</evidence>
<gene>
    <name evidence="4" type="ORF">AS189_13410</name>
</gene>
<reference evidence="5" key="1">
    <citation type="submission" date="2015-11" db="EMBL/GenBank/DDBJ databases">
        <authorList>
            <person name="Kumar R."/>
            <person name="Singh D."/>
            <person name="Swarnkar M.K."/>
            <person name="Singh A.K."/>
            <person name="Kumar S."/>
        </authorList>
    </citation>
    <scope>NUCLEOTIDE SEQUENCE [LARGE SCALE GENOMIC DNA]</scope>
    <source>
        <strain evidence="5">ERGS4:06</strain>
    </source>
</reference>
<keyword evidence="3" id="KW-0406">Ion transport</keyword>
<proteinExistence type="inferred from homology"/>
<name>A0A0S2M127_9MICC</name>